<dbReference type="Proteomes" id="UP001209318">
    <property type="component" value="Unassembled WGS sequence"/>
</dbReference>
<comment type="caution">
    <text evidence="1">The sequence shown here is derived from an EMBL/GenBank/DDBJ whole genome shotgun (WGS) entry which is preliminary data.</text>
</comment>
<dbReference type="AlphaFoldDB" id="A0AAE3ISV5"/>
<organism evidence="1 2">
    <name type="scientific">Perspicuibacillus lycopersici</name>
    <dbReference type="NCBI Taxonomy" id="1325689"/>
    <lineage>
        <taxon>Bacteria</taxon>
        <taxon>Bacillati</taxon>
        <taxon>Bacillota</taxon>
        <taxon>Bacilli</taxon>
        <taxon>Bacillales</taxon>
        <taxon>Bacillaceae</taxon>
        <taxon>Perspicuibacillus</taxon>
    </lineage>
</organism>
<accession>A0AAE3ISV5</accession>
<reference evidence="1" key="1">
    <citation type="submission" date="2022-10" db="EMBL/GenBank/DDBJ databases">
        <title>Description of Fervidibacillus gen. nov. in the family Fervidibacillaceae fam. nov. with two species, Fervidibacillus albus sp. nov., and Fervidibacillus halotolerans sp. nov., isolated from tidal flat sediments.</title>
        <authorList>
            <person name="Kwon K.K."/>
            <person name="Yang S.-H."/>
        </authorList>
    </citation>
    <scope>NUCLEOTIDE SEQUENCE</scope>
    <source>
        <strain evidence="1">JCM 19140</strain>
    </source>
</reference>
<gene>
    <name evidence="1" type="ORF">OEV98_05595</name>
</gene>
<evidence type="ECO:0000313" key="1">
    <source>
        <dbReference type="EMBL" id="MCU9613023.1"/>
    </source>
</evidence>
<name>A0AAE3ISV5_9BACI</name>
<dbReference type="RefSeq" id="WP_263072229.1">
    <property type="nucleotide sequence ID" value="NZ_JAOUSF010000002.1"/>
</dbReference>
<evidence type="ECO:0000313" key="2">
    <source>
        <dbReference type="Proteomes" id="UP001209318"/>
    </source>
</evidence>
<protein>
    <submittedName>
        <fullName evidence="1">Uncharacterized protein</fullName>
    </submittedName>
</protein>
<dbReference type="EMBL" id="JAOUSF010000002">
    <property type="protein sequence ID" value="MCU9613023.1"/>
    <property type="molecule type" value="Genomic_DNA"/>
</dbReference>
<keyword evidence="2" id="KW-1185">Reference proteome</keyword>
<proteinExistence type="predicted"/>
<sequence>MHKRKGKKYLSYELVPMGETDRIKLLNAGYNKYSNATHWFVEIVPSFPRRTRPYGIEIYPTTNSGKTDVNIVLQVNGVKNPEDIIPLFNEIVEDMKNDSFWGTDYATLYD</sequence>